<proteinExistence type="predicted"/>
<accession>A0A2N7VKH9</accession>
<dbReference type="SUPFAM" id="SSF52091">
    <property type="entry name" value="SpoIIaa-like"/>
    <property type="match status" value="1"/>
</dbReference>
<dbReference type="AlphaFoldDB" id="A0A2N7VKH9"/>
<dbReference type="GO" id="GO:0019825">
    <property type="term" value="F:oxygen binding"/>
    <property type="evidence" value="ECO:0007669"/>
    <property type="project" value="InterPro"/>
</dbReference>
<dbReference type="Pfam" id="PF11563">
    <property type="entry name" value="Protoglobin"/>
    <property type="match status" value="1"/>
</dbReference>
<sequence>MAYRTAVFMAARCAAGRPSAAGEPCQNPQSDVCSGAYLAPVATEEVRMPGHADSRESLALMHQMGLTSGAIERRKQIVGLTPVDLERIETIKDVVLRELDDYAAAFFDHLAKLEEARPLIENRALAERARQLKLEHLRGLVSGDYGERYVEQRIELGLLYAAAGLDTRVFLGAFLNLLRHIGTQIVRHANRAPVDAFEAFMSLKKVAFFDLGLIVDVLVFERERIIRQQQDAIRELSTPVLQLRDRLLLLPIIGVIDTYRARLITESLLEAIRSNRAKMVVMDITGVATIDSRVANHILQTVTAARLMGAKVIVTGISAPVAQSLVALGIELGGLDTVGDLQGGIELAERNLGYRVIPGEPAPALANVAS</sequence>
<evidence type="ECO:0000256" key="1">
    <source>
        <dbReference type="ARBA" id="ARBA00022553"/>
    </source>
</evidence>
<dbReference type="PROSITE" id="PS50801">
    <property type="entry name" value="STAS"/>
    <property type="match status" value="1"/>
</dbReference>
<comment type="caution">
    <text evidence="3">The sequence shown here is derived from an EMBL/GenBank/DDBJ whole genome shotgun (WGS) entry which is preliminary data.</text>
</comment>
<dbReference type="SUPFAM" id="SSF46458">
    <property type="entry name" value="Globin-like"/>
    <property type="match status" value="1"/>
</dbReference>
<dbReference type="CDD" id="cd01068">
    <property type="entry name" value="globin_sensor"/>
    <property type="match status" value="1"/>
</dbReference>
<dbReference type="CDD" id="cd07041">
    <property type="entry name" value="STAS_RsbR_RsbS_like"/>
    <property type="match status" value="1"/>
</dbReference>
<dbReference type="EMBL" id="PNYA01000018">
    <property type="protein sequence ID" value="PMS17662.1"/>
    <property type="molecule type" value="Genomic_DNA"/>
</dbReference>
<dbReference type="InterPro" id="IPR012292">
    <property type="entry name" value="Globin/Proto"/>
</dbReference>
<dbReference type="GO" id="GO:0020037">
    <property type="term" value="F:heme binding"/>
    <property type="evidence" value="ECO:0007669"/>
    <property type="project" value="InterPro"/>
</dbReference>
<dbReference type="PANTHER" id="PTHR33745">
    <property type="entry name" value="RSBT ANTAGONIST PROTEIN RSBS-RELATED"/>
    <property type="match status" value="1"/>
</dbReference>
<dbReference type="InterPro" id="IPR051932">
    <property type="entry name" value="Bact_StressResp_Reg"/>
</dbReference>
<dbReference type="InterPro" id="IPR039379">
    <property type="entry name" value="Protoglobin_sensor_dom"/>
</dbReference>
<dbReference type="InterPro" id="IPR009050">
    <property type="entry name" value="Globin-like_sf"/>
</dbReference>
<evidence type="ECO:0000313" key="3">
    <source>
        <dbReference type="EMBL" id="PMS17662.1"/>
    </source>
</evidence>
<keyword evidence="1" id="KW-0597">Phosphoprotein</keyword>
<organism evidence="3 4">
    <name type="scientific">Trinickia dabaoshanensis</name>
    <dbReference type="NCBI Taxonomy" id="564714"/>
    <lineage>
        <taxon>Bacteria</taxon>
        <taxon>Pseudomonadati</taxon>
        <taxon>Pseudomonadota</taxon>
        <taxon>Betaproteobacteria</taxon>
        <taxon>Burkholderiales</taxon>
        <taxon>Burkholderiaceae</taxon>
        <taxon>Trinickia</taxon>
    </lineage>
</organism>
<dbReference type="InterPro" id="IPR002645">
    <property type="entry name" value="STAS_dom"/>
</dbReference>
<keyword evidence="4" id="KW-1185">Reference proteome</keyword>
<protein>
    <submittedName>
        <fullName evidence="3">Transcriptional regulator</fullName>
    </submittedName>
</protein>
<reference evidence="3 4" key="1">
    <citation type="submission" date="2018-01" db="EMBL/GenBank/DDBJ databases">
        <title>Whole genome analyses suggest that Burkholderia sensu lato contains two further novel genera in the rhizoxinica-symbiotica group Mycetohabitans gen. nov., and Trinickia gen. nov.: implications for the evolution of diazotrophy and nodulation in the Burkholderiaceae.</title>
        <authorList>
            <person name="Estrada-de los Santos P."/>
            <person name="Palmer M."/>
            <person name="Chavez-Ramirez B."/>
            <person name="Beukes C."/>
            <person name="Steenkamp E.T."/>
            <person name="Hirsch A.M."/>
            <person name="Manyaka P."/>
            <person name="Maluk M."/>
            <person name="Lafos M."/>
            <person name="Crook M."/>
            <person name="Gross E."/>
            <person name="Simon M.F."/>
            <person name="Bueno dos Reis Junior F."/>
            <person name="Poole P.S."/>
            <person name="Venter S.N."/>
            <person name="James E.K."/>
        </authorList>
    </citation>
    <scope>NUCLEOTIDE SEQUENCE [LARGE SCALE GENOMIC DNA]</scope>
    <source>
        <strain evidence="3 4">GIMN1.004</strain>
    </source>
</reference>
<name>A0A2N7VKH9_9BURK</name>
<dbReference type="Gene3D" id="3.30.750.24">
    <property type="entry name" value="STAS domain"/>
    <property type="match status" value="1"/>
</dbReference>
<gene>
    <name evidence="3" type="ORF">C0Z18_19590</name>
</gene>
<dbReference type="Gene3D" id="1.10.490.10">
    <property type="entry name" value="Globins"/>
    <property type="match status" value="1"/>
</dbReference>
<dbReference type="Pfam" id="PF01740">
    <property type="entry name" value="STAS"/>
    <property type="match status" value="1"/>
</dbReference>
<dbReference type="PANTHER" id="PTHR33745:SF3">
    <property type="entry name" value="RSBT CO-ANTAGONIST PROTEIN RSBRC"/>
    <property type="match status" value="1"/>
</dbReference>
<feature type="domain" description="STAS" evidence="2">
    <location>
        <begin position="237"/>
        <end position="348"/>
    </location>
</feature>
<dbReference type="InterPro" id="IPR044398">
    <property type="entry name" value="Globin-sensor_dom"/>
</dbReference>
<dbReference type="Proteomes" id="UP000235616">
    <property type="component" value="Unassembled WGS sequence"/>
</dbReference>
<evidence type="ECO:0000313" key="4">
    <source>
        <dbReference type="Proteomes" id="UP000235616"/>
    </source>
</evidence>
<dbReference type="InterPro" id="IPR036513">
    <property type="entry name" value="STAS_dom_sf"/>
</dbReference>
<evidence type="ECO:0000259" key="2">
    <source>
        <dbReference type="PROSITE" id="PS50801"/>
    </source>
</evidence>